<gene>
    <name evidence="2" type="ORF">VF08_36210</name>
</gene>
<name>A0A9Q5Z4L0_NOSLI</name>
<feature type="domain" description="AAA" evidence="1">
    <location>
        <begin position="3"/>
        <end position="221"/>
    </location>
</feature>
<reference evidence="2 3" key="1">
    <citation type="submission" date="2015-02" db="EMBL/GenBank/DDBJ databases">
        <title>Nostoc linckia genome annotation.</title>
        <authorList>
            <person name="Zhou Z."/>
        </authorList>
    </citation>
    <scope>NUCLEOTIDE SEQUENCE [LARGE SCALE GENOMIC DNA]</scope>
    <source>
        <strain evidence="3">z8</strain>
    </source>
</reference>
<dbReference type="InterPro" id="IPR027417">
    <property type="entry name" value="P-loop_NTPase"/>
</dbReference>
<dbReference type="Proteomes" id="UP000222310">
    <property type="component" value="Unassembled WGS sequence"/>
</dbReference>
<dbReference type="SUPFAM" id="SSF52540">
    <property type="entry name" value="P-loop containing nucleoside triphosphate hydrolases"/>
    <property type="match status" value="1"/>
</dbReference>
<evidence type="ECO:0000313" key="2">
    <source>
        <dbReference type="EMBL" id="PHJ92929.1"/>
    </source>
</evidence>
<organism evidence="2 3">
    <name type="scientific">Nostoc linckia z8</name>
    <dbReference type="NCBI Taxonomy" id="1628746"/>
    <lineage>
        <taxon>Bacteria</taxon>
        <taxon>Bacillati</taxon>
        <taxon>Cyanobacteriota</taxon>
        <taxon>Cyanophyceae</taxon>
        <taxon>Nostocales</taxon>
        <taxon>Nostocaceae</taxon>
        <taxon>Nostoc</taxon>
    </lineage>
</organism>
<evidence type="ECO:0000259" key="1">
    <source>
        <dbReference type="Pfam" id="PF13614"/>
    </source>
</evidence>
<dbReference type="InterPro" id="IPR050678">
    <property type="entry name" value="DNA_Partitioning_ATPase"/>
</dbReference>
<dbReference type="RefSeq" id="WP_099071078.1">
    <property type="nucleotide sequence ID" value="NZ_LAHD01000206.1"/>
</dbReference>
<dbReference type="Pfam" id="PF13614">
    <property type="entry name" value="AAA_31"/>
    <property type="match status" value="1"/>
</dbReference>
<accession>A0A9Q5Z4L0</accession>
<proteinExistence type="predicted"/>
<dbReference type="CDD" id="cd02042">
    <property type="entry name" value="ParAB_family"/>
    <property type="match status" value="1"/>
</dbReference>
<evidence type="ECO:0000313" key="3">
    <source>
        <dbReference type="Proteomes" id="UP000222310"/>
    </source>
</evidence>
<sequence length="350" mass="39451">MSAKIVAFFNNKGGVGKTSLVYHLAWMYQDLGLRVVAADLDPQANLTVSFLGEERLESLFLQENKIGTIFDCLKPLLKGIDDIEKPHLEYIHENQLSENLTSLSLSTESGNLALLPGDIMLSSFEDELSTQWNNCLGKSNQKRSFLETSAFWRILQKAGNVHKADIILVDLSPTLGAINRAALIAADYIVIPLTLDLFSLQGLQTIGNTFKNWRTDWKYRLKQNNTNRMLLPKGDIQPIGYVVLQMPIRLDRPVKAYNRAIFEIPNTYQEIILNQPSEKQVSIENDRNCLGLIKSYLGLMKIAQEAQKPMFHLKPADGAIGAYAKVVKNAYDDFNYLAYKIAEKTQLQIP</sequence>
<dbReference type="PANTHER" id="PTHR13696">
    <property type="entry name" value="P-LOOP CONTAINING NUCLEOSIDE TRIPHOSPHATE HYDROLASE"/>
    <property type="match status" value="1"/>
</dbReference>
<dbReference type="GeneID" id="57097686"/>
<comment type="caution">
    <text evidence="2">The sequence shown here is derived from an EMBL/GenBank/DDBJ whole genome shotgun (WGS) entry which is preliminary data.</text>
</comment>
<dbReference type="AlphaFoldDB" id="A0A9Q5Z4L0"/>
<protein>
    <submittedName>
        <fullName evidence="2">Chromosome partitioning protein</fullName>
    </submittedName>
</protein>
<dbReference type="PANTHER" id="PTHR13696:SF99">
    <property type="entry name" value="COBYRINIC ACID AC-DIAMIDE SYNTHASE"/>
    <property type="match status" value="1"/>
</dbReference>
<dbReference type="InterPro" id="IPR025669">
    <property type="entry name" value="AAA_dom"/>
</dbReference>
<dbReference type="Gene3D" id="3.40.50.300">
    <property type="entry name" value="P-loop containing nucleotide triphosphate hydrolases"/>
    <property type="match status" value="1"/>
</dbReference>
<dbReference type="EMBL" id="LAHD01000206">
    <property type="protein sequence ID" value="PHJ92929.1"/>
    <property type="molecule type" value="Genomic_DNA"/>
</dbReference>